<feature type="region of interest" description="Disordered" evidence="1">
    <location>
        <begin position="337"/>
        <end position="374"/>
    </location>
</feature>
<gene>
    <name evidence="2" type="ORF">CTheo_8163</name>
</gene>
<keyword evidence="3" id="KW-1185">Reference proteome</keyword>
<feature type="compositionally biased region" description="Acidic residues" evidence="1">
    <location>
        <begin position="357"/>
        <end position="371"/>
    </location>
</feature>
<protein>
    <submittedName>
        <fullName evidence="2">Uncharacterized protein</fullName>
    </submittedName>
</protein>
<feature type="compositionally biased region" description="Basic and acidic residues" evidence="1">
    <location>
        <begin position="12"/>
        <end position="37"/>
    </location>
</feature>
<name>A0A5N5Q9J0_9AGAM</name>
<dbReference type="Proteomes" id="UP000383932">
    <property type="component" value="Unassembled WGS sequence"/>
</dbReference>
<feature type="region of interest" description="Disordered" evidence="1">
    <location>
        <begin position="1"/>
        <end position="63"/>
    </location>
</feature>
<reference evidence="2 3" key="1">
    <citation type="journal article" date="2019" name="Fungal Biol. Biotechnol.">
        <title>Draft genome sequence of fastidious pathogen Ceratobasidium theobromae, which causes vascular-streak dieback in Theobroma cacao.</title>
        <authorList>
            <person name="Ali S.S."/>
            <person name="Asman A."/>
            <person name="Shao J."/>
            <person name="Firmansyah A.P."/>
            <person name="Susilo A.W."/>
            <person name="Rosmana A."/>
            <person name="McMahon P."/>
            <person name="Junaid M."/>
            <person name="Guest D."/>
            <person name="Kheng T.Y."/>
            <person name="Meinhardt L.W."/>
            <person name="Bailey B.A."/>
        </authorList>
    </citation>
    <scope>NUCLEOTIDE SEQUENCE [LARGE SCALE GENOMIC DNA]</scope>
    <source>
        <strain evidence="2 3">CT2</strain>
    </source>
</reference>
<feature type="region of interest" description="Disordered" evidence="1">
    <location>
        <begin position="166"/>
        <end position="189"/>
    </location>
</feature>
<feature type="compositionally biased region" description="Polar residues" evidence="1">
    <location>
        <begin position="343"/>
        <end position="352"/>
    </location>
</feature>
<evidence type="ECO:0000313" key="3">
    <source>
        <dbReference type="Proteomes" id="UP000383932"/>
    </source>
</evidence>
<dbReference type="AlphaFoldDB" id="A0A5N5Q9J0"/>
<accession>A0A5N5Q9J0</accession>
<comment type="caution">
    <text evidence="2">The sequence shown here is derived from an EMBL/GenBank/DDBJ whole genome shotgun (WGS) entry which is preliminary data.</text>
</comment>
<dbReference type="OrthoDB" id="2590746at2759"/>
<organism evidence="2 3">
    <name type="scientific">Ceratobasidium theobromae</name>
    <dbReference type="NCBI Taxonomy" id="1582974"/>
    <lineage>
        <taxon>Eukaryota</taxon>
        <taxon>Fungi</taxon>
        <taxon>Dikarya</taxon>
        <taxon>Basidiomycota</taxon>
        <taxon>Agaricomycotina</taxon>
        <taxon>Agaricomycetes</taxon>
        <taxon>Cantharellales</taxon>
        <taxon>Ceratobasidiaceae</taxon>
        <taxon>Ceratobasidium</taxon>
    </lineage>
</organism>
<proteinExistence type="predicted"/>
<sequence length="481" mass="52096">MFSSLSNMLPGGDKESAFERLKRRFQDEEHEERIEERRKRRPLHERVEPPAEPASAAHSPDTATGSVDVVACRGVDAGAVEPFYSSAGSSASVQSFASATSSTRRIIPLYNLSAHNVLQNTVQDAGTDATVSRFRKRGIDVIGLGVLEPLEVHGPLDAMDTMDIGHASDVGHASDIGHEPPPLPKEKESTGKRLFGKLFRKKESLAPPPSPMLLSPARDEFARPASVYSVSTPTTPQPGLFLQPPVLGTQAALCPDAYPPAGRPTAYVWVLRRWSKGSNILAGLVGAGGLEMARLGIQVRFEWVRGKKRRRDQLVQKARPASVVSVTGIEGLSLGVPTDGISMRSTSPSRQSHSPDQDDDADESDPEDSETPWECTLRVTGDSELKLRLAHLVPAPHHPKVIAQFKMPFPLPDVAIQRLELVPRAAADPFGMDPSDGPDMVMTAEEIKDVVCTTGLWLVVREGFGGLAGKKRKGDGFKIRS</sequence>
<evidence type="ECO:0000313" key="2">
    <source>
        <dbReference type="EMBL" id="KAB5588395.1"/>
    </source>
</evidence>
<evidence type="ECO:0000256" key="1">
    <source>
        <dbReference type="SAM" id="MobiDB-lite"/>
    </source>
</evidence>
<dbReference type="EMBL" id="SSOP01000465">
    <property type="protein sequence ID" value="KAB5588395.1"/>
    <property type="molecule type" value="Genomic_DNA"/>
</dbReference>